<organism evidence="3 4">
    <name type="scientific">Laodelphax striatellus</name>
    <name type="common">Small brown planthopper</name>
    <name type="synonym">Delphax striatella</name>
    <dbReference type="NCBI Taxonomy" id="195883"/>
    <lineage>
        <taxon>Eukaryota</taxon>
        <taxon>Metazoa</taxon>
        <taxon>Ecdysozoa</taxon>
        <taxon>Arthropoda</taxon>
        <taxon>Hexapoda</taxon>
        <taxon>Insecta</taxon>
        <taxon>Pterygota</taxon>
        <taxon>Neoptera</taxon>
        <taxon>Paraneoptera</taxon>
        <taxon>Hemiptera</taxon>
        <taxon>Auchenorrhyncha</taxon>
        <taxon>Fulgoroidea</taxon>
        <taxon>Delphacidae</taxon>
        <taxon>Criomorphinae</taxon>
        <taxon>Laodelphax</taxon>
    </lineage>
</organism>
<dbReference type="Proteomes" id="UP000291343">
    <property type="component" value="Unassembled WGS sequence"/>
</dbReference>
<comment type="caution">
    <text evidence="3">The sequence shown here is derived from an EMBL/GenBank/DDBJ whole genome shotgun (WGS) entry which is preliminary data.</text>
</comment>
<dbReference type="InParanoid" id="A0A482XCY5"/>
<evidence type="ECO:0000256" key="2">
    <source>
        <dbReference type="SAM" id="Phobius"/>
    </source>
</evidence>
<dbReference type="EMBL" id="QKKF02012754">
    <property type="protein sequence ID" value="RZF43400.1"/>
    <property type="molecule type" value="Genomic_DNA"/>
</dbReference>
<sequence length="82" mass="9249">MGVGRYNTFKKELEASGVEQHSRQAPDARPSDQARRRNGRVTEQQLPFAADAACGCVTRCLLLLCLLLLLLLLRLLALWLLW</sequence>
<name>A0A482XCY5_LAOST</name>
<keyword evidence="2" id="KW-0812">Transmembrane</keyword>
<feature type="region of interest" description="Disordered" evidence="1">
    <location>
        <begin position="13"/>
        <end position="39"/>
    </location>
</feature>
<protein>
    <submittedName>
        <fullName evidence="3">Uncharacterized protein</fullName>
    </submittedName>
</protein>
<keyword evidence="4" id="KW-1185">Reference proteome</keyword>
<feature type="transmembrane region" description="Helical" evidence="2">
    <location>
        <begin position="61"/>
        <end position="81"/>
    </location>
</feature>
<reference evidence="3 4" key="1">
    <citation type="journal article" date="2017" name="Gigascience">
        <title>Genome sequence of the small brown planthopper, Laodelphax striatellus.</title>
        <authorList>
            <person name="Zhu J."/>
            <person name="Jiang F."/>
            <person name="Wang X."/>
            <person name="Yang P."/>
            <person name="Bao Y."/>
            <person name="Zhao W."/>
            <person name="Wang W."/>
            <person name="Lu H."/>
            <person name="Wang Q."/>
            <person name="Cui N."/>
            <person name="Li J."/>
            <person name="Chen X."/>
            <person name="Luo L."/>
            <person name="Yu J."/>
            <person name="Kang L."/>
            <person name="Cui F."/>
        </authorList>
    </citation>
    <scope>NUCLEOTIDE SEQUENCE [LARGE SCALE GENOMIC DNA]</scope>
    <source>
        <strain evidence="3">Lst14</strain>
    </source>
</reference>
<proteinExistence type="predicted"/>
<accession>A0A482XCY5</accession>
<keyword evidence="2" id="KW-1133">Transmembrane helix</keyword>
<evidence type="ECO:0000256" key="1">
    <source>
        <dbReference type="SAM" id="MobiDB-lite"/>
    </source>
</evidence>
<evidence type="ECO:0000313" key="3">
    <source>
        <dbReference type="EMBL" id="RZF43400.1"/>
    </source>
</evidence>
<dbReference type="AlphaFoldDB" id="A0A482XCY5"/>
<evidence type="ECO:0000313" key="4">
    <source>
        <dbReference type="Proteomes" id="UP000291343"/>
    </source>
</evidence>
<feature type="compositionally biased region" description="Basic and acidic residues" evidence="1">
    <location>
        <begin position="13"/>
        <end position="35"/>
    </location>
</feature>
<gene>
    <name evidence="3" type="ORF">LSTR_LSTR001661</name>
</gene>
<keyword evidence="2" id="KW-0472">Membrane</keyword>